<dbReference type="EMBL" id="KE145368">
    <property type="protein sequence ID" value="EPE28302.1"/>
    <property type="molecule type" value="Genomic_DNA"/>
</dbReference>
<proteinExistence type="inferred from homology"/>
<dbReference type="KEGG" id="glz:GLAREA_09422"/>
<dbReference type="PANTHER" id="PTHR34861:SF11">
    <property type="entry name" value="CYCLASE"/>
    <property type="match status" value="1"/>
</dbReference>
<dbReference type="RefSeq" id="XP_008084210.1">
    <property type="nucleotide sequence ID" value="XM_008086019.1"/>
</dbReference>
<dbReference type="InterPro" id="IPR037175">
    <property type="entry name" value="KFase_sf"/>
</dbReference>
<evidence type="ECO:0000256" key="1">
    <source>
        <dbReference type="ARBA" id="ARBA00007865"/>
    </source>
</evidence>
<evidence type="ECO:0000313" key="2">
    <source>
        <dbReference type="EMBL" id="EPE28302.1"/>
    </source>
</evidence>
<dbReference type="GeneID" id="19468470"/>
<sequence length="322" mass="35893">MVVEFPPFEALPLQKSGPPGNAWGLFGDDDELGMLNLLTPETTRDAAREIREGIRIALDWPLNKPSHPTFERQRFHHAILHRAGPTFMNDDAVHMNTQSSTQWDGFRHYGYQKEKKFFNGHTQQEFESSTALGLNVWVEKGGIVGRGVLLDWASWAAENGKSLSPFQTGAVELSHLKQIVKEQDIEFKPGDILFIRSGFSAAYNKLSDAEQRAFPDREPPGLLGLEATKNVLRWIWENKFAAVGGDSPSFERGPATGPYNDPETTLHQWLLAGWGLPIGEMFDLEKLASECRRLGRYSFFLSSVPLHIPGGVASPPNAIAIL</sequence>
<evidence type="ECO:0000313" key="3">
    <source>
        <dbReference type="Proteomes" id="UP000016922"/>
    </source>
</evidence>
<dbReference type="Gene3D" id="3.50.30.50">
    <property type="entry name" value="Putative cyclase"/>
    <property type="match status" value="1"/>
</dbReference>
<dbReference type="PANTHER" id="PTHR34861">
    <property type="match status" value="1"/>
</dbReference>
<protein>
    <submittedName>
        <fullName evidence="2">Putative cyclase</fullName>
    </submittedName>
</protein>
<dbReference type="HOGENOM" id="CLU_030671_1_0_1"/>
<gene>
    <name evidence="2" type="ORF">GLAREA_09422</name>
</gene>
<dbReference type="GO" id="GO:0004061">
    <property type="term" value="F:arylformamidase activity"/>
    <property type="evidence" value="ECO:0007669"/>
    <property type="project" value="InterPro"/>
</dbReference>
<dbReference type="GO" id="GO:0019441">
    <property type="term" value="P:L-tryptophan catabolic process to kynurenine"/>
    <property type="evidence" value="ECO:0007669"/>
    <property type="project" value="InterPro"/>
</dbReference>
<dbReference type="InterPro" id="IPR007325">
    <property type="entry name" value="KFase/CYL"/>
</dbReference>
<dbReference type="Pfam" id="PF04199">
    <property type="entry name" value="Cyclase"/>
    <property type="match status" value="1"/>
</dbReference>
<organism evidence="2 3">
    <name type="scientific">Glarea lozoyensis (strain ATCC 20868 / MF5171)</name>
    <dbReference type="NCBI Taxonomy" id="1116229"/>
    <lineage>
        <taxon>Eukaryota</taxon>
        <taxon>Fungi</taxon>
        <taxon>Dikarya</taxon>
        <taxon>Ascomycota</taxon>
        <taxon>Pezizomycotina</taxon>
        <taxon>Leotiomycetes</taxon>
        <taxon>Helotiales</taxon>
        <taxon>Helotiaceae</taxon>
        <taxon>Glarea</taxon>
    </lineage>
</organism>
<dbReference type="AlphaFoldDB" id="S3CPC7"/>
<reference evidence="2 3" key="1">
    <citation type="journal article" date="2013" name="BMC Genomics">
        <title>Genomics-driven discovery of the pneumocandin biosynthetic gene cluster in the fungus Glarea lozoyensis.</title>
        <authorList>
            <person name="Chen L."/>
            <person name="Yue Q."/>
            <person name="Zhang X."/>
            <person name="Xiang M."/>
            <person name="Wang C."/>
            <person name="Li S."/>
            <person name="Che Y."/>
            <person name="Ortiz-Lopez F.J."/>
            <person name="Bills G.F."/>
            <person name="Liu X."/>
            <person name="An Z."/>
        </authorList>
    </citation>
    <scope>NUCLEOTIDE SEQUENCE [LARGE SCALE GENOMIC DNA]</scope>
    <source>
        <strain evidence="3">ATCC 20868 / MF5171</strain>
    </source>
</reference>
<keyword evidence="3" id="KW-1185">Reference proteome</keyword>
<comment type="similarity">
    <text evidence="1">Belongs to the Cyclase 1 superfamily.</text>
</comment>
<accession>S3CPC7</accession>
<dbReference type="Proteomes" id="UP000016922">
    <property type="component" value="Unassembled WGS sequence"/>
</dbReference>
<name>S3CPC7_GLAL2</name>
<dbReference type="SUPFAM" id="SSF102198">
    <property type="entry name" value="Putative cyclase"/>
    <property type="match status" value="1"/>
</dbReference>
<dbReference type="eggNOG" id="ENOG502RKE6">
    <property type="taxonomic scope" value="Eukaryota"/>
</dbReference>
<dbReference type="OrthoDB" id="5396at2759"/>
<dbReference type="OMA" id="KLSEHCK"/>